<feature type="compositionally biased region" description="Basic residues" evidence="1">
    <location>
        <begin position="55"/>
        <end position="72"/>
    </location>
</feature>
<sequence length="87" mass="10208">MYTGYSERLEKGRRGKGNKKGERIRFSPEVTFAFRTRLLRYGGQSKENKNGEERKKKKKKKKKKRKKRKGRQRGTQSTTTETIRGAG</sequence>
<feature type="compositionally biased region" description="Polar residues" evidence="1">
    <location>
        <begin position="73"/>
        <end position="87"/>
    </location>
</feature>
<accession>A0AAV2N6L1</accession>
<dbReference type="AlphaFoldDB" id="A0AAV2N6L1"/>
<proteinExistence type="predicted"/>
<keyword evidence="3" id="KW-1185">Reference proteome</keyword>
<gene>
    <name evidence="2" type="ORF">LPLAT_LOCUS1991</name>
</gene>
<name>A0AAV2N6L1_9HYME</name>
<dbReference type="Proteomes" id="UP001497644">
    <property type="component" value="Chromosome 11"/>
</dbReference>
<evidence type="ECO:0000256" key="1">
    <source>
        <dbReference type="SAM" id="MobiDB-lite"/>
    </source>
</evidence>
<protein>
    <submittedName>
        <fullName evidence="2">Uncharacterized protein</fullName>
    </submittedName>
</protein>
<dbReference type="EMBL" id="OZ034834">
    <property type="protein sequence ID" value="CAL1675664.1"/>
    <property type="molecule type" value="Genomic_DNA"/>
</dbReference>
<evidence type="ECO:0000313" key="3">
    <source>
        <dbReference type="Proteomes" id="UP001497644"/>
    </source>
</evidence>
<feature type="region of interest" description="Disordered" evidence="1">
    <location>
        <begin position="1"/>
        <end position="87"/>
    </location>
</feature>
<reference evidence="2" key="1">
    <citation type="submission" date="2024-04" db="EMBL/GenBank/DDBJ databases">
        <authorList>
            <consortium name="Molecular Ecology Group"/>
        </authorList>
    </citation>
    <scope>NUCLEOTIDE SEQUENCE</scope>
</reference>
<evidence type="ECO:0000313" key="2">
    <source>
        <dbReference type="EMBL" id="CAL1675664.1"/>
    </source>
</evidence>
<organism evidence="2 3">
    <name type="scientific">Lasius platythorax</name>
    <dbReference type="NCBI Taxonomy" id="488582"/>
    <lineage>
        <taxon>Eukaryota</taxon>
        <taxon>Metazoa</taxon>
        <taxon>Ecdysozoa</taxon>
        <taxon>Arthropoda</taxon>
        <taxon>Hexapoda</taxon>
        <taxon>Insecta</taxon>
        <taxon>Pterygota</taxon>
        <taxon>Neoptera</taxon>
        <taxon>Endopterygota</taxon>
        <taxon>Hymenoptera</taxon>
        <taxon>Apocrita</taxon>
        <taxon>Aculeata</taxon>
        <taxon>Formicoidea</taxon>
        <taxon>Formicidae</taxon>
        <taxon>Formicinae</taxon>
        <taxon>Lasius</taxon>
        <taxon>Lasius</taxon>
    </lineage>
</organism>